<dbReference type="Proteomes" id="UP000016761">
    <property type="component" value="Unassembled WGS sequence"/>
</dbReference>
<name>U4T3J2_9GAMM</name>
<evidence type="ECO:0000259" key="2">
    <source>
        <dbReference type="Pfam" id="PF11738"/>
    </source>
</evidence>
<dbReference type="AlphaFoldDB" id="U4T3J2"/>
<comment type="caution">
    <text evidence="3">The sequence shown here is derived from an EMBL/GenBank/DDBJ whole genome shotgun (WGS) entry which is preliminary data.</text>
</comment>
<evidence type="ECO:0000313" key="4">
    <source>
        <dbReference type="Proteomes" id="UP000016761"/>
    </source>
</evidence>
<gene>
    <name evidence="3" type="ORF">M917_1612</name>
</gene>
<dbReference type="RefSeq" id="WP_021814248.1">
    <property type="nucleotide sequence ID" value="NZ_AUSW01000030.1"/>
</dbReference>
<dbReference type="Gene3D" id="3.90.640.20">
    <property type="entry name" value="Heat-shock cognate protein, ATPase"/>
    <property type="match status" value="1"/>
</dbReference>
<dbReference type="PATRIC" id="fig|1354303.4.peg.1588"/>
<dbReference type="InterPro" id="IPR021729">
    <property type="entry name" value="DUF3298"/>
</dbReference>
<evidence type="ECO:0000256" key="1">
    <source>
        <dbReference type="SAM" id="SignalP"/>
    </source>
</evidence>
<keyword evidence="1" id="KW-0732">Signal</keyword>
<feature type="chain" id="PRO_5004655217" evidence="1">
    <location>
        <begin position="47"/>
        <end position="284"/>
    </location>
</feature>
<protein>
    <submittedName>
        <fullName evidence="3">Putative lipoprotein</fullName>
    </submittedName>
</protein>
<dbReference type="EMBL" id="AUSW01000030">
    <property type="protein sequence ID" value="ERL55355.1"/>
    <property type="molecule type" value="Genomic_DNA"/>
</dbReference>
<dbReference type="Gene3D" id="3.30.565.40">
    <property type="entry name" value="Fervidobacterium nodosum Rt17-B1 like"/>
    <property type="match status" value="1"/>
</dbReference>
<reference evidence="3 4" key="1">
    <citation type="journal article" date="2013" name="Genome Announc.">
        <title>Draft Genome Sequence of Psychrobacter aquaticus Strain CMS 56T, Isolated from a Cyanobacterial Mat Sample Collected from Water Bodies in the McMurdo Dry Valley Region of Antarctica.</title>
        <authorList>
            <person name="Reddy G.S."/>
            <person name="Ara S."/>
            <person name="Singh A."/>
            <person name="Kumar Pinnaka A."/>
            <person name="Shivaji S."/>
        </authorList>
    </citation>
    <scope>NUCLEOTIDE SEQUENCE [LARGE SCALE GENOMIC DNA]</scope>
    <source>
        <strain evidence="3 4">CMS 56</strain>
    </source>
</reference>
<dbReference type="InterPro" id="IPR037126">
    <property type="entry name" value="PdaC/RsiV-like_sf"/>
</dbReference>
<keyword evidence="3" id="KW-0449">Lipoprotein</keyword>
<dbReference type="Pfam" id="PF11738">
    <property type="entry name" value="DUF3298"/>
    <property type="match status" value="1"/>
</dbReference>
<accession>U4T3J2</accession>
<feature type="domain" description="DUF3298" evidence="2">
    <location>
        <begin position="196"/>
        <end position="271"/>
    </location>
</feature>
<keyword evidence="4" id="KW-1185">Reference proteome</keyword>
<dbReference type="eggNOG" id="ENOG5032SQ9">
    <property type="taxonomic scope" value="Bacteria"/>
</dbReference>
<organism evidence="3 4">
    <name type="scientific">Psychrobacter aquaticus CMS 56</name>
    <dbReference type="NCBI Taxonomy" id="1354303"/>
    <lineage>
        <taxon>Bacteria</taxon>
        <taxon>Pseudomonadati</taxon>
        <taxon>Pseudomonadota</taxon>
        <taxon>Gammaproteobacteria</taxon>
        <taxon>Moraxellales</taxon>
        <taxon>Moraxellaceae</taxon>
        <taxon>Psychrobacter</taxon>
    </lineage>
</organism>
<feature type="signal peptide" evidence="1">
    <location>
        <begin position="1"/>
        <end position="46"/>
    </location>
</feature>
<dbReference type="STRING" id="1354303.M917_1612"/>
<dbReference type="OrthoDB" id="8610451at2"/>
<proteinExistence type="predicted"/>
<sequence>MDAANQSDINKPLMATHLSMRGRHMRLMKLVASSLLAFAVSMTANANSVISTTTYLEYQLPENIQRVCTERENCPMVDVKYLKTNHDWINNIINTRINYFVVNSQPTESAPIKKKNTQADVKSAIDNFIHSQFIEQPEDRQWPYELIVTPNYLGHVNDFELFEIDSYSYTGGAHGMSYNEYFIFDLTTKTQVKLDDMLIVGQKPRFKALAYDAYKTWVKTVDDDVSSYEKNWPFTLSDNVTLTDKGINIRYQHYSIGPYAYGMPMLSIPYSKLEGVIKPRFIPK</sequence>
<evidence type="ECO:0000313" key="3">
    <source>
        <dbReference type="EMBL" id="ERL55355.1"/>
    </source>
</evidence>